<keyword evidence="4" id="KW-0808">Transferase</keyword>
<sequence>DPAAASDYSRTMVTDEASLTNVSFASTTTFTFLEEIGRGGMGIVYLAERDSEGVQDQVVLKILKSRSESDTQALKREANIATGLRHENIVKTYGMESIPFSVLPRDFTGDVETLSYERIRHKARMMRRSRFVGRMGQARKLAIPKKAPKDTRRLYVMVMDYVDGTDLSALNRSHVKQKLLIPCPISAFIISRICRALEYAHGNIVHR</sequence>
<feature type="domain" description="Protein kinase" evidence="9">
    <location>
        <begin position="30"/>
        <end position="207"/>
    </location>
</feature>
<protein>
    <recommendedName>
        <fullName evidence="9">Protein kinase domain-containing protein</fullName>
    </recommendedName>
</protein>
<dbReference type="PROSITE" id="PS00107">
    <property type="entry name" value="PROTEIN_KINASE_ATP"/>
    <property type="match status" value="1"/>
</dbReference>
<evidence type="ECO:0000256" key="7">
    <source>
        <dbReference type="ARBA" id="ARBA00022840"/>
    </source>
</evidence>
<dbReference type="GO" id="GO:0004674">
    <property type="term" value="F:protein serine/threonine kinase activity"/>
    <property type="evidence" value="ECO:0007669"/>
    <property type="project" value="TreeGrafter"/>
</dbReference>
<feature type="non-terminal residue" evidence="10">
    <location>
        <position position="207"/>
    </location>
</feature>
<keyword evidence="5" id="KW-0547">Nucleotide-binding</keyword>
<dbReference type="EMBL" id="BARS01055232">
    <property type="protein sequence ID" value="GAG43791.1"/>
    <property type="molecule type" value="Genomic_DNA"/>
</dbReference>
<dbReference type="GO" id="GO:0005524">
    <property type="term" value="F:ATP binding"/>
    <property type="evidence" value="ECO:0007669"/>
    <property type="project" value="UniProtKB-KW"/>
</dbReference>
<dbReference type="GO" id="GO:0000922">
    <property type="term" value="C:spindle pole"/>
    <property type="evidence" value="ECO:0007669"/>
    <property type="project" value="UniProtKB-SubCell"/>
</dbReference>
<keyword evidence="8" id="KW-0206">Cytoskeleton</keyword>
<evidence type="ECO:0000256" key="2">
    <source>
        <dbReference type="ARBA" id="ARBA00004647"/>
    </source>
</evidence>
<dbReference type="PANTHER" id="PTHR43289:SF6">
    <property type="entry name" value="SERINE_THREONINE-PROTEIN KINASE NEKL-3"/>
    <property type="match status" value="1"/>
</dbReference>
<dbReference type="AlphaFoldDB" id="X0Z5K1"/>
<reference evidence="10" key="1">
    <citation type="journal article" date="2014" name="Front. Microbiol.">
        <title>High frequency of phylogenetically diverse reductive dehalogenase-homologous genes in deep subseafloor sedimentary metagenomes.</title>
        <authorList>
            <person name="Kawai M."/>
            <person name="Futagami T."/>
            <person name="Toyoda A."/>
            <person name="Takaki Y."/>
            <person name="Nishi S."/>
            <person name="Hori S."/>
            <person name="Arai W."/>
            <person name="Tsubouchi T."/>
            <person name="Morono Y."/>
            <person name="Uchiyama I."/>
            <person name="Ito T."/>
            <person name="Fujiyama A."/>
            <person name="Inagaki F."/>
            <person name="Takami H."/>
        </authorList>
    </citation>
    <scope>NUCLEOTIDE SEQUENCE</scope>
    <source>
        <strain evidence="10">Expedition CK06-06</strain>
    </source>
</reference>
<dbReference type="InterPro" id="IPR011009">
    <property type="entry name" value="Kinase-like_dom_sf"/>
</dbReference>
<keyword evidence="8" id="KW-0963">Cytoplasm</keyword>
<accession>X0Z5K1</accession>
<evidence type="ECO:0000256" key="3">
    <source>
        <dbReference type="ARBA" id="ARBA00010886"/>
    </source>
</evidence>
<dbReference type="Gene3D" id="3.30.200.20">
    <property type="entry name" value="Phosphorylase Kinase, domain 1"/>
    <property type="match status" value="1"/>
</dbReference>
<dbReference type="Pfam" id="PF07714">
    <property type="entry name" value="PK_Tyr_Ser-Thr"/>
    <property type="match status" value="1"/>
</dbReference>
<evidence type="ECO:0000256" key="5">
    <source>
        <dbReference type="ARBA" id="ARBA00022741"/>
    </source>
</evidence>
<evidence type="ECO:0000256" key="8">
    <source>
        <dbReference type="ARBA" id="ARBA00023212"/>
    </source>
</evidence>
<comment type="subcellular location">
    <subcellularLocation>
        <location evidence="1">Cytoplasm</location>
        <location evidence="1">Cytoskeleton</location>
        <location evidence="1">Microtubule organizing center</location>
        <location evidence="1">Centrosome</location>
    </subcellularLocation>
    <subcellularLocation>
        <location evidence="2">Cytoplasm</location>
        <location evidence="2">Cytoskeleton</location>
        <location evidence="2">Spindle pole</location>
    </subcellularLocation>
</comment>
<proteinExistence type="inferred from homology"/>
<evidence type="ECO:0000256" key="1">
    <source>
        <dbReference type="ARBA" id="ARBA00004300"/>
    </source>
</evidence>
<keyword evidence="7" id="KW-0067">ATP-binding</keyword>
<dbReference type="GO" id="GO:0005813">
    <property type="term" value="C:centrosome"/>
    <property type="evidence" value="ECO:0007669"/>
    <property type="project" value="UniProtKB-SubCell"/>
</dbReference>
<organism evidence="10">
    <name type="scientific">marine sediment metagenome</name>
    <dbReference type="NCBI Taxonomy" id="412755"/>
    <lineage>
        <taxon>unclassified sequences</taxon>
        <taxon>metagenomes</taxon>
        <taxon>ecological metagenomes</taxon>
    </lineage>
</organism>
<evidence type="ECO:0000256" key="4">
    <source>
        <dbReference type="ARBA" id="ARBA00022679"/>
    </source>
</evidence>
<dbReference type="PROSITE" id="PS50011">
    <property type="entry name" value="PROTEIN_KINASE_DOM"/>
    <property type="match status" value="1"/>
</dbReference>
<comment type="caution">
    <text evidence="10">The sequence shown here is derived from an EMBL/GenBank/DDBJ whole genome shotgun (WGS) entry which is preliminary data.</text>
</comment>
<evidence type="ECO:0000256" key="6">
    <source>
        <dbReference type="ARBA" id="ARBA00022777"/>
    </source>
</evidence>
<gene>
    <name evidence="10" type="ORF">S01H1_81597</name>
</gene>
<dbReference type="PANTHER" id="PTHR43289">
    <property type="entry name" value="MITOGEN-ACTIVATED PROTEIN KINASE KINASE KINASE 20-RELATED"/>
    <property type="match status" value="1"/>
</dbReference>
<comment type="similarity">
    <text evidence="3">Belongs to the protein kinase superfamily. NEK Ser/Thr protein kinase family. NIMA subfamily.</text>
</comment>
<keyword evidence="6" id="KW-0418">Kinase</keyword>
<dbReference type="InterPro" id="IPR001245">
    <property type="entry name" value="Ser-Thr/Tyr_kinase_cat_dom"/>
</dbReference>
<name>X0Z5K1_9ZZZZ</name>
<dbReference type="SUPFAM" id="SSF56112">
    <property type="entry name" value="Protein kinase-like (PK-like)"/>
    <property type="match status" value="1"/>
</dbReference>
<evidence type="ECO:0000259" key="9">
    <source>
        <dbReference type="PROSITE" id="PS50011"/>
    </source>
</evidence>
<dbReference type="InterPro" id="IPR000719">
    <property type="entry name" value="Prot_kinase_dom"/>
</dbReference>
<feature type="non-terminal residue" evidence="10">
    <location>
        <position position="1"/>
    </location>
</feature>
<evidence type="ECO:0000313" key="10">
    <source>
        <dbReference type="EMBL" id="GAG43791.1"/>
    </source>
</evidence>
<dbReference type="Gene3D" id="1.10.510.10">
    <property type="entry name" value="Transferase(Phosphotransferase) domain 1"/>
    <property type="match status" value="1"/>
</dbReference>
<dbReference type="InterPro" id="IPR017441">
    <property type="entry name" value="Protein_kinase_ATP_BS"/>
</dbReference>